<keyword evidence="1" id="KW-0812">Transmembrane</keyword>
<evidence type="ECO:0000256" key="1">
    <source>
        <dbReference type="SAM" id="Phobius"/>
    </source>
</evidence>
<organism evidence="2 3">
    <name type="scientific">Ornithinibacillus caprae</name>
    <dbReference type="NCBI Taxonomy" id="2678566"/>
    <lineage>
        <taxon>Bacteria</taxon>
        <taxon>Bacillati</taxon>
        <taxon>Bacillota</taxon>
        <taxon>Bacilli</taxon>
        <taxon>Bacillales</taxon>
        <taxon>Bacillaceae</taxon>
        <taxon>Ornithinibacillus</taxon>
    </lineage>
</organism>
<keyword evidence="3" id="KW-1185">Reference proteome</keyword>
<dbReference type="Proteomes" id="UP000469125">
    <property type="component" value="Unassembled WGS sequence"/>
</dbReference>
<dbReference type="EMBL" id="WOCA01000019">
    <property type="protein sequence ID" value="MUK90301.1"/>
    <property type="molecule type" value="Genomic_DNA"/>
</dbReference>
<dbReference type="RefSeq" id="WP_155670963.1">
    <property type="nucleotide sequence ID" value="NZ_WOCA01000019.1"/>
</dbReference>
<feature type="transmembrane region" description="Helical" evidence="1">
    <location>
        <begin position="69"/>
        <end position="87"/>
    </location>
</feature>
<feature type="transmembrane region" description="Helical" evidence="1">
    <location>
        <begin position="44"/>
        <end position="62"/>
    </location>
</feature>
<accession>A0A6N8FM99</accession>
<protein>
    <recommendedName>
        <fullName evidence="4">DoxX family membrane protein</fullName>
    </recommendedName>
</protein>
<evidence type="ECO:0000313" key="2">
    <source>
        <dbReference type="EMBL" id="MUK90301.1"/>
    </source>
</evidence>
<dbReference type="AlphaFoldDB" id="A0A6N8FM99"/>
<sequence length="119" mass="13218">MVRIFEIVLGIIFLGAGINGYLVLFGYDPIFPTSSEAMEFLGTGYLLAMEKGVEIICGILLLIRRFVPLVLLILASIVVNIFAFHIFVDPSLLILAIVLVILEGTLLWNYRENYKGLLG</sequence>
<reference evidence="2 3" key="1">
    <citation type="submission" date="2019-11" db="EMBL/GenBank/DDBJ databases">
        <authorList>
            <person name="Li X."/>
        </authorList>
    </citation>
    <scope>NUCLEOTIDE SEQUENCE [LARGE SCALE GENOMIC DNA]</scope>
    <source>
        <strain evidence="2 3">L9</strain>
    </source>
</reference>
<proteinExistence type="predicted"/>
<feature type="transmembrane region" description="Helical" evidence="1">
    <location>
        <begin position="93"/>
        <end position="110"/>
    </location>
</feature>
<keyword evidence="1" id="KW-0472">Membrane</keyword>
<evidence type="ECO:0000313" key="3">
    <source>
        <dbReference type="Proteomes" id="UP000469125"/>
    </source>
</evidence>
<gene>
    <name evidence="2" type="ORF">GMD78_18155</name>
</gene>
<keyword evidence="1" id="KW-1133">Transmembrane helix</keyword>
<name>A0A6N8FM99_9BACI</name>
<evidence type="ECO:0008006" key="4">
    <source>
        <dbReference type="Google" id="ProtNLM"/>
    </source>
</evidence>
<feature type="transmembrane region" description="Helical" evidence="1">
    <location>
        <begin position="7"/>
        <end position="24"/>
    </location>
</feature>
<comment type="caution">
    <text evidence="2">The sequence shown here is derived from an EMBL/GenBank/DDBJ whole genome shotgun (WGS) entry which is preliminary data.</text>
</comment>